<keyword evidence="5" id="KW-0998">Cell outer membrane</keyword>
<evidence type="ECO:0000256" key="3">
    <source>
        <dbReference type="ARBA" id="ARBA00022729"/>
    </source>
</evidence>
<dbReference type="PROSITE" id="PS51257">
    <property type="entry name" value="PROKAR_LIPOPROTEIN"/>
    <property type="match status" value="1"/>
</dbReference>
<evidence type="ECO:0000313" key="8">
    <source>
        <dbReference type="EMBL" id="QQT53708.1"/>
    </source>
</evidence>
<dbReference type="InterPro" id="IPR033985">
    <property type="entry name" value="SusD-like_N"/>
</dbReference>
<accession>A0ABX7CQZ5</accession>
<dbReference type="EMBL" id="CP068224">
    <property type="protein sequence ID" value="QQT53708.1"/>
    <property type="molecule type" value="Genomic_DNA"/>
</dbReference>
<dbReference type="Pfam" id="PF07980">
    <property type="entry name" value="SusD_RagB"/>
    <property type="match status" value="1"/>
</dbReference>
<evidence type="ECO:0000313" key="9">
    <source>
        <dbReference type="Proteomes" id="UP000595498"/>
    </source>
</evidence>
<dbReference type="Pfam" id="PF14322">
    <property type="entry name" value="SusD-like_3"/>
    <property type="match status" value="1"/>
</dbReference>
<dbReference type="SUPFAM" id="SSF48452">
    <property type="entry name" value="TPR-like"/>
    <property type="match status" value="1"/>
</dbReference>
<protein>
    <submittedName>
        <fullName evidence="8">RagB/SusD family nutrient uptake outer membrane protein</fullName>
    </submittedName>
</protein>
<sequence length="521" mass="58918">MKNKFFMLLILGLGLTTSCNKFLEEDPKSNLSLDGYYQNSAQAQATVNSLYRRGAPQRYSLAGSAYVGPAASVNTMLTGYFTNSYEGQERVCLFARQLTRQQNTNLITGQMNTIWDESYKAINIANAGVKYIPTISFVSQDQQKSLLAEAKFFRAYNYFYLVKTFGAIPLSTTPVETLEDNLYLERTEVAKVYQLIETDLKEAVQDLPAKTFADNGHRITKYVAAMTLANVYLQEGKYSEAAEMAKIVVNSAHKMTENVDLKMSSAYNKLRTTDDLSEVIYAQEYDATISTSSWWTTYAFNSSATTVFDKYSIFERVFGPTKQFLNVYDTKDLRIQPNQFFHWKYTNPVNNKTWESTDAGIWYYFDEQAATVTGRGTKDWNFYRYPEALLIAAEGIAKTSGVSAEAAGYLAQVKARANTEGKSVATYTAELQTLSADNFVKECWKERLREFPLEFKMWDDIVRTKMFPVISTTEAGKVDFVPLIGAKNGSGATFKETDLLWPISPDEIQRNNKLTQNAGYQ</sequence>
<dbReference type="InterPro" id="IPR012944">
    <property type="entry name" value="SusD_RagB_dom"/>
</dbReference>
<gene>
    <name evidence="8" type="ORF">I6I98_00050</name>
</gene>
<organism evidence="8 9">
    <name type="scientific">Sphingobacterium multivorum</name>
    <dbReference type="NCBI Taxonomy" id="28454"/>
    <lineage>
        <taxon>Bacteria</taxon>
        <taxon>Pseudomonadati</taxon>
        <taxon>Bacteroidota</taxon>
        <taxon>Sphingobacteriia</taxon>
        <taxon>Sphingobacteriales</taxon>
        <taxon>Sphingobacteriaceae</taxon>
        <taxon>Sphingobacterium</taxon>
    </lineage>
</organism>
<comment type="similarity">
    <text evidence="2">Belongs to the SusD family.</text>
</comment>
<name>A0ABX7CQZ5_SPHMU</name>
<evidence type="ECO:0000256" key="4">
    <source>
        <dbReference type="ARBA" id="ARBA00023136"/>
    </source>
</evidence>
<comment type="subcellular location">
    <subcellularLocation>
        <location evidence="1">Cell outer membrane</location>
    </subcellularLocation>
</comment>
<evidence type="ECO:0000256" key="2">
    <source>
        <dbReference type="ARBA" id="ARBA00006275"/>
    </source>
</evidence>
<proteinExistence type="inferred from homology"/>
<evidence type="ECO:0000256" key="1">
    <source>
        <dbReference type="ARBA" id="ARBA00004442"/>
    </source>
</evidence>
<keyword evidence="4" id="KW-0472">Membrane</keyword>
<feature type="domain" description="SusD-like N-terminal" evidence="7">
    <location>
        <begin position="66"/>
        <end position="233"/>
    </location>
</feature>
<dbReference type="Proteomes" id="UP000595498">
    <property type="component" value="Chromosome"/>
</dbReference>
<dbReference type="InterPro" id="IPR011990">
    <property type="entry name" value="TPR-like_helical_dom_sf"/>
</dbReference>
<feature type="domain" description="RagB/SusD" evidence="6">
    <location>
        <begin position="350"/>
        <end position="520"/>
    </location>
</feature>
<keyword evidence="3" id="KW-0732">Signal</keyword>
<evidence type="ECO:0000259" key="6">
    <source>
        <dbReference type="Pfam" id="PF07980"/>
    </source>
</evidence>
<reference evidence="8 9" key="1">
    <citation type="submission" date="2021-01" db="EMBL/GenBank/DDBJ databases">
        <title>FDA dAtabase for Regulatory Grade micrObial Sequences (FDA-ARGOS): Supporting development and validation of Infectious Disease Dx tests.</title>
        <authorList>
            <person name="Sproer C."/>
            <person name="Gronow S."/>
            <person name="Severitt S."/>
            <person name="Schroder I."/>
            <person name="Tallon L."/>
            <person name="Sadzewicz L."/>
            <person name="Zhao X."/>
            <person name="Boylan J."/>
            <person name="Ott S."/>
            <person name="Bowen H."/>
            <person name="Vavikolanu K."/>
            <person name="Mehta A."/>
            <person name="Aluvathingal J."/>
            <person name="Nadendla S."/>
            <person name="Lowell S."/>
            <person name="Myers T."/>
            <person name="Yan Y."/>
            <person name="Sichtig H."/>
        </authorList>
    </citation>
    <scope>NUCLEOTIDE SEQUENCE [LARGE SCALE GENOMIC DNA]</scope>
    <source>
        <strain evidence="8 9">FDAARGOS_1141</strain>
    </source>
</reference>
<dbReference type="Gene3D" id="1.25.40.390">
    <property type="match status" value="1"/>
</dbReference>
<keyword evidence="9" id="KW-1185">Reference proteome</keyword>
<evidence type="ECO:0000256" key="5">
    <source>
        <dbReference type="ARBA" id="ARBA00023237"/>
    </source>
</evidence>
<evidence type="ECO:0000259" key="7">
    <source>
        <dbReference type="Pfam" id="PF14322"/>
    </source>
</evidence>